<evidence type="ECO:0000256" key="2">
    <source>
        <dbReference type="ARBA" id="ARBA00022679"/>
    </source>
</evidence>
<dbReference type="Proteomes" id="UP000027616">
    <property type="component" value="Chromosome I"/>
</dbReference>
<evidence type="ECO:0000313" key="3">
    <source>
        <dbReference type="EMBL" id="CDN32955.1"/>
    </source>
</evidence>
<dbReference type="EMBL" id="HG934468">
    <property type="protein sequence ID" value="CDN32955.1"/>
    <property type="molecule type" value="Genomic_DNA"/>
</dbReference>
<dbReference type="eggNOG" id="COG0742">
    <property type="taxonomic scope" value="Bacteria"/>
</dbReference>
<evidence type="ECO:0000313" key="4">
    <source>
        <dbReference type="Proteomes" id="UP000027616"/>
    </source>
</evidence>
<dbReference type="PANTHER" id="PTHR43542:SF1">
    <property type="entry name" value="METHYLTRANSFERASE"/>
    <property type="match status" value="1"/>
</dbReference>
<dbReference type="GO" id="GO:0052913">
    <property type="term" value="F:16S rRNA (guanine(966)-N(2))-methyltransferase activity"/>
    <property type="evidence" value="ECO:0007669"/>
    <property type="project" value="UniProtKB-EC"/>
</dbReference>
<dbReference type="PIRSF" id="PIRSF004553">
    <property type="entry name" value="CHP00095"/>
    <property type="match status" value="1"/>
</dbReference>
<accession>A0A060RBG2</accession>
<dbReference type="CDD" id="cd02440">
    <property type="entry name" value="AdoMet_MTases"/>
    <property type="match status" value="1"/>
</dbReference>
<dbReference type="SUPFAM" id="SSF53335">
    <property type="entry name" value="S-adenosyl-L-methionine-dependent methyltransferases"/>
    <property type="match status" value="1"/>
</dbReference>
<keyword evidence="2 3" id="KW-0808">Transferase</keyword>
<reference evidence="3 4" key="1">
    <citation type="journal article" date="2015" name="Genome Announc.">
        <title>Complete Genome Sequence of the Novel Leech Symbiont Mucinivorans hirudinis M3T.</title>
        <authorList>
            <person name="Nelson M.C."/>
            <person name="Bomar L."/>
            <person name="Graf J."/>
        </authorList>
    </citation>
    <scope>NUCLEOTIDE SEQUENCE [LARGE SCALE GENOMIC DNA]</scope>
    <source>
        <strain evidence="4">M3</strain>
    </source>
</reference>
<evidence type="ECO:0000256" key="1">
    <source>
        <dbReference type="ARBA" id="ARBA00022603"/>
    </source>
</evidence>
<dbReference type="PANTHER" id="PTHR43542">
    <property type="entry name" value="METHYLTRANSFERASE"/>
    <property type="match status" value="1"/>
</dbReference>
<organism evidence="3 4">
    <name type="scientific">Mucinivorans hirudinis</name>
    <dbReference type="NCBI Taxonomy" id="1433126"/>
    <lineage>
        <taxon>Bacteria</taxon>
        <taxon>Pseudomonadati</taxon>
        <taxon>Bacteroidota</taxon>
        <taxon>Bacteroidia</taxon>
        <taxon>Bacteroidales</taxon>
        <taxon>Rikenellaceae</taxon>
        <taxon>Mucinivorans</taxon>
    </lineage>
</organism>
<dbReference type="EC" id="2.1.1.171" evidence="3"/>
<keyword evidence="4" id="KW-1185">Reference proteome</keyword>
<name>A0A060RBG2_9BACT</name>
<sequence>MRIISGKNSKRIITPPSNFKARPTTDFAKENLFNILANHFDFEDVSVLDLFSGTGSISYEFCSRGARRVVSVESNAVHHRFIAEMKHKLGYEQLITLKTNAFVYLKSVHEKFDVIFADPPYELEGIETIPDLVFRADLLAADGWLIVEHSAATDFSSHPRFVQIRRYGSVNFSIFQL</sequence>
<dbReference type="GO" id="GO:0003676">
    <property type="term" value="F:nucleic acid binding"/>
    <property type="evidence" value="ECO:0007669"/>
    <property type="project" value="InterPro"/>
</dbReference>
<dbReference type="PATRIC" id="fig|1433126.3.peg.2859"/>
<dbReference type="OrthoDB" id="9803017at2"/>
<dbReference type="Pfam" id="PF03602">
    <property type="entry name" value="Cons_hypoth95"/>
    <property type="match status" value="1"/>
</dbReference>
<dbReference type="AlphaFoldDB" id="A0A060RBG2"/>
<protein>
    <submittedName>
        <fullName evidence="3">16S rRNA (Guanine(966)-N(2))-methyltransferase</fullName>
        <ecNumber evidence="3">2.1.1.171</ecNumber>
    </submittedName>
</protein>
<gene>
    <name evidence="3" type="ORF">BN938_2890</name>
</gene>
<dbReference type="KEGG" id="rbc:BN938_2890"/>
<dbReference type="PROSITE" id="PS00092">
    <property type="entry name" value="N6_MTASE"/>
    <property type="match status" value="1"/>
</dbReference>
<dbReference type="HOGENOM" id="CLU_075826_0_2_10"/>
<dbReference type="STRING" id="1433126.BN938_2890"/>
<dbReference type="InterPro" id="IPR004398">
    <property type="entry name" value="RNA_MeTrfase_RsmD"/>
</dbReference>
<dbReference type="InterPro" id="IPR029063">
    <property type="entry name" value="SAM-dependent_MTases_sf"/>
</dbReference>
<dbReference type="Gene3D" id="3.40.50.150">
    <property type="entry name" value="Vaccinia Virus protein VP39"/>
    <property type="match status" value="1"/>
</dbReference>
<keyword evidence="1 3" id="KW-0489">Methyltransferase</keyword>
<dbReference type="InterPro" id="IPR002052">
    <property type="entry name" value="DNA_methylase_N6_adenine_CS"/>
</dbReference>
<proteinExistence type="predicted"/>